<evidence type="ECO:0000256" key="2">
    <source>
        <dbReference type="ARBA" id="ARBA00023172"/>
    </source>
</evidence>
<dbReference type="GO" id="GO:0006310">
    <property type="term" value="P:DNA recombination"/>
    <property type="evidence" value="ECO:0007669"/>
    <property type="project" value="UniProtKB-KW"/>
</dbReference>
<dbReference type="GO" id="GO:0015074">
    <property type="term" value="P:DNA integration"/>
    <property type="evidence" value="ECO:0007669"/>
    <property type="project" value="InterPro"/>
</dbReference>
<dbReference type="PROSITE" id="PS51900">
    <property type="entry name" value="CB"/>
    <property type="match status" value="1"/>
</dbReference>
<dbReference type="PANTHER" id="PTHR35617">
    <property type="entry name" value="PHAGE_INTEGRASE DOMAIN-CONTAINING PROTEIN"/>
    <property type="match status" value="1"/>
</dbReference>
<proteinExistence type="predicted"/>
<keyword evidence="2" id="KW-0233">DNA recombination</keyword>
<evidence type="ECO:0000313" key="4">
    <source>
        <dbReference type="EMBL" id="KAK6169657.1"/>
    </source>
</evidence>
<evidence type="ECO:0000259" key="3">
    <source>
        <dbReference type="PROSITE" id="PS51900"/>
    </source>
</evidence>
<comment type="caution">
    <text evidence="4">The sequence shown here is derived from an EMBL/GenBank/DDBJ whole genome shotgun (WGS) entry which is preliminary data.</text>
</comment>
<sequence length="400" mass="45025">MVPETVLVSSTPGSVDRPAIQASDLQGSVISEQRPVSSQLPRSIKFGGVENFKQSRPKKKFSPSASRFIEGARRPSTRKLYDSRISAFREWCKSKKISAGSASVEKIADFFVHLHKTKVCQYNTIMGYRLAIASFHKGFVDSRDGTVSTNPDLSKLIKGIFNASPPCRNLIPNWDLPSVLWKLCDPPFEPLSSSELKFLTWKTAFLVALASASRVGELHALSVDPSNFRKERSGIRLLPNMNFLAKTQRIGKTWTPIYIPKFNNMASDPKDLLLCSCRALDAYNDRTKNLRTNESQLFITYQEGYHKPAAKSSLSRWIVSLLKYVYEARGRDLPVVRAHDTRKMSTSLAFFNRAPLKDILKATHWASDNTFTTFYLKDVPTSEASFARSSILLSSRQKKV</sequence>
<dbReference type="GO" id="GO:0003677">
    <property type="term" value="F:DNA binding"/>
    <property type="evidence" value="ECO:0007669"/>
    <property type="project" value="UniProtKB-KW"/>
</dbReference>
<dbReference type="InterPro" id="IPR011010">
    <property type="entry name" value="DNA_brk_join_enz"/>
</dbReference>
<dbReference type="SUPFAM" id="SSF56349">
    <property type="entry name" value="DNA breaking-rejoining enzymes"/>
    <property type="match status" value="1"/>
</dbReference>
<dbReference type="Gene3D" id="1.10.150.130">
    <property type="match status" value="1"/>
</dbReference>
<dbReference type="InterPro" id="IPR010998">
    <property type="entry name" value="Integrase_recombinase_N"/>
</dbReference>
<evidence type="ECO:0000313" key="5">
    <source>
        <dbReference type="Proteomes" id="UP001347796"/>
    </source>
</evidence>
<dbReference type="InterPro" id="IPR013762">
    <property type="entry name" value="Integrase-like_cat_sf"/>
</dbReference>
<dbReference type="Gene3D" id="1.10.443.10">
    <property type="entry name" value="Intergrase catalytic core"/>
    <property type="match status" value="1"/>
</dbReference>
<dbReference type="PANTHER" id="PTHR35617:SF3">
    <property type="entry name" value="CORE-BINDING (CB) DOMAIN-CONTAINING PROTEIN"/>
    <property type="match status" value="1"/>
</dbReference>
<dbReference type="Proteomes" id="UP001347796">
    <property type="component" value="Unassembled WGS sequence"/>
</dbReference>
<evidence type="ECO:0000256" key="1">
    <source>
        <dbReference type="ARBA" id="ARBA00023125"/>
    </source>
</evidence>
<dbReference type="AlphaFoldDB" id="A0AAN8J529"/>
<organism evidence="4 5">
    <name type="scientific">Patella caerulea</name>
    <name type="common">Rayed Mediterranean limpet</name>
    <dbReference type="NCBI Taxonomy" id="87958"/>
    <lineage>
        <taxon>Eukaryota</taxon>
        <taxon>Metazoa</taxon>
        <taxon>Spiralia</taxon>
        <taxon>Lophotrochozoa</taxon>
        <taxon>Mollusca</taxon>
        <taxon>Gastropoda</taxon>
        <taxon>Patellogastropoda</taxon>
        <taxon>Patelloidea</taxon>
        <taxon>Patellidae</taxon>
        <taxon>Patella</taxon>
    </lineage>
</organism>
<accession>A0AAN8J529</accession>
<dbReference type="EMBL" id="JAZGQO010000015">
    <property type="protein sequence ID" value="KAK6169657.1"/>
    <property type="molecule type" value="Genomic_DNA"/>
</dbReference>
<dbReference type="InterPro" id="IPR044068">
    <property type="entry name" value="CB"/>
</dbReference>
<keyword evidence="5" id="KW-1185">Reference proteome</keyword>
<name>A0AAN8J529_PATCE</name>
<keyword evidence="1" id="KW-0238">DNA-binding</keyword>
<protein>
    <recommendedName>
        <fullName evidence="3">Core-binding (CB) domain-containing protein</fullName>
    </recommendedName>
</protein>
<feature type="domain" description="Core-binding (CB)" evidence="3">
    <location>
        <begin position="59"/>
        <end position="140"/>
    </location>
</feature>
<gene>
    <name evidence="4" type="ORF">SNE40_020659</name>
</gene>
<reference evidence="4 5" key="1">
    <citation type="submission" date="2024-01" db="EMBL/GenBank/DDBJ databases">
        <title>The genome of the rayed Mediterranean limpet Patella caerulea (Linnaeus, 1758).</title>
        <authorList>
            <person name="Anh-Thu Weber A."/>
            <person name="Halstead-Nussloch G."/>
        </authorList>
    </citation>
    <scope>NUCLEOTIDE SEQUENCE [LARGE SCALE GENOMIC DNA]</scope>
    <source>
        <strain evidence="4">AATW-2023a</strain>
        <tissue evidence="4">Whole specimen</tissue>
    </source>
</reference>